<dbReference type="SUPFAM" id="SSF51445">
    <property type="entry name" value="(Trans)glycosidases"/>
    <property type="match status" value="1"/>
</dbReference>
<feature type="domain" description="PA14" evidence="5">
    <location>
        <begin position="411"/>
        <end position="559"/>
    </location>
</feature>
<gene>
    <name evidence="6" type="ORF">JF922_20195</name>
</gene>
<keyword evidence="3" id="KW-0326">Glycosidase</keyword>
<dbReference type="InterPro" id="IPR001764">
    <property type="entry name" value="Glyco_hydro_3_N"/>
</dbReference>
<feature type="region of interest" description="Disordered" evidence="4">
    <location>
        <begin position="390"/>
        <end position="409"/>
    </location>
</feature>
<dbReference type="InterPro" id="IPR019800">
    <property type="entry name" value="Glyco_hydro_3_AS"/>
</dbReference>
<evidence type="ECO:0000313" key="6">
    <source>
        <dbReference type="EMBL" id="MBJ7600381.1"/>
    </source>
</evidence>
<dbReference type="InterPro" id="IPR013783">
    <property type="entry name" value="Ig-like_fold"/>
</dbReference>
<sequence length="861" mass="93087">MEVEERRHQIEDLVREMTLEEKARLTAGVDMWSTAAVERLRIPSFRLTDGPNGARGRSFPGATESEAPPQSSVCSPCGTALGATWNADLVHRVGAMLGEEARTKACRVLLGPTVNIHRSPLGGRNFECISEDPLLSGRLAAAYVRGVQSRGVGTTVKHFVANDSELERNTMSSDVDDRTLREIYLLPFELAIREGGALGVMTGYNRLNGTFCSSHEELLADILRGEWGFEGFVVTDWYALGSTAAAARAGLDLEMPGPARFYGFPALAEAVRSGEVDESLVGAAASRLLSVFERLGAFDDPPGEEERSIDLPEHRALTREAAAEGMVLLKNDGVLPLVLEGMRTLAVIGPNADRARVTGGGSAQVRAHYEISPLEALQDRLGGQLQVRHEPGCRTDRTTPPLSGPRLTAPDGRSGLLAELYRGHDLAGEVVRRVRPQSSVLEFISSPDSALGEAFSARVTGRFTPDESGTYDFTLSQAGRGRLILDGEVLLDGFRESPPPGHEFFGMGSQEMRATTDLVVGRTVELAIEFSNQESGLISGVKVGCKPQDPPDLMDRAVALAGEADAVVLVVGTSGEWESEGFDRSSMDLPGAQDELVSQVLAANPNTVVVVNAGAPVTMDWADQSRAVLQIWFGGQEMTNALVDVLTGAGEPGGRLPTTIPLRLEHNPSFGNFPAEQSHLRYGEGILVGYRWYEARHLPTRFPFGHGLSYTSFVLGQPRLSSHEFSPGDRLTVDVPVTNTGERAGAEVVQCYVAPRSPRVTRPPKELKAFAKISLAPGETGHVGFELDDRCFAYWYPGDREFAALSRRQMEHHPLRPPAEERRADPAWLVDAGQYDLHIGRSSVDVAHVVPLIVAGSAALR</sequence>
<dbReference type="PROSITE" id="PS00775">
    <property type="entry name" value="GLYCOSYL_HYDROL_F3"/>
    <property type="match status" value="1"/>
</dbReference>
<dbReference type="GO" id="GO:0016798">
    <property type="term" value="F:hydrolase activity, acting on glycosyl bonds"/>
    <property type="evidence" value="ECO:0007669"/>
    <property type="project" value="UniProtKB-KW"/>
</dbReference>
<accession>A0A934N9D9</accession>
<dbReference type="SMART" id="SM01217">
    <property type="entry name" value="Fn3_like"/>
    <property type="match status" value="1"/>
</dbReference>
<name>A0A934N9D9_9BACT</name>
<dbReference type="InterPro" id="IPR026891">
    <property type="entry name" value="Fn3-like"/>
</dbReference>
<dbReference type="Pfam" id="PF00933">
    <property type="entry name" value="Glyco_hydro_3"/>
    <property type="match status" value="1"/>
</dbReference>
<dbReference type="InterPro" id="IPR002772">
    <property type="entry name" value="Glyco_hydro_3_C"/>
</dbReference>
<keyword evidence="2 3" id="KW-0378">Hydrolase</keyword>
<dbReference type="AlphaFoldDB" id="A0A934N9D9"/>
<evidence type="ECO:0000256" key="4">
    <source>
        <dbReference type="SAM" id="MobiDB-lite"/>
    </source>
</evidence>
<dbReference type="Pfam" id="PF07691">
    <property type="entry name" value="PA14"/>
    <property type="match status" value="1"/>
</dbReference>
<dbReference type="PROSITE" id="PS51820">
    <property type="entry name" value="PA14"/>
    <property type="match status" value="1"/>
</dbReference>
<keyword evidence="7" id="KW-1185">Reference proteome</keyword>
<dbReference type="EMBL" id="JAEKNR010000200">
    <property type="protein sequence ID" value="MBJ7600381.1"/>
    <property type="molecule type" value="Genomic_DNA"/>
</dbReference>
<dbReference type="InterPro" id="IPR036881">
    <property type="entry name" value="Glyco_hydro_3_C_sf"/>
</dbReference>
<dbReference type="Pfam" id="PF14310">
    <property type="entry name" value="Fn3-like"/>
    <property type="match status" value="1"/>
</dbReference>
<dbReference type="InterPro" id="IPR011658">
    <property type="entry name" value="PA14_dom"/>
</dbReference>
<comment type="caution">
    <text evidence="6">The sequence shown here is derived from an EMBL/GenBank/DDBJ whole genome shotgun (WGS) entry which is preliminary data.</text>
</comment>
<dbReference type="Gene3D" id="2.60.120.260">
    <property type="entry name" value="Galactose-binding domain-like"/>
    <property type="match status" value="1"/>
</dbReference>
<reference evidence="6" key="1">
    <citation type="submission" date="2020-10" db="EMBL/GenBank/DDBJ databases">
        <title>Ca. Dormibacterota MAGs.</title>
        <authorList>
            <person name="Montgomery K."/>
        </authorList>
    </citation>
    <scope>NUCLEOTIDE SEQUENCE [LARGE SCALE GENOMIC DNA]</scope>
    <source>
        <strain evidence="6">SC8812_S17_10</strain>
    </source>
</reference>
<dbReference type="SUPFAM" id="SSF52279">
    <property type="entry name" value="Beta-D-glucan exohydrolase, C-terminal domain"/>
    <property type="match status" value="1"/>
</dbReference>
<dbReference type="InterPro" id="IPR036962">
    <property type="entry name" value="Glyco_hydro_3_N_sf"/>
</dbReference>
<dbReference type="PANTHER" id="PTHR42715">
    <property type="entry name" value="BETA-GLUCOSIDASE"/>
    <property type="match status" value="1"/>
</dbReference>
<comment type="similarity">
    <text evidence="1 3">Belongs to the glycosyl hydrolase 3 family.</text>
</comment>
<dbReference type="InterPro" id="IPR037524">
    <property type="entry name" value="PA14/GLEYA"/>
</dbReference>
<dbReference type="InterPro" id="IPR050288">
    <property type="entry name" value="Cellulose_deg_GH3"/>
</dbReference>
<proteinExistence type="inferred from homology"/>
<organism evidence="6 7">
    <name type="scientific">Candidatus Nephthysia bennettiae</name>
    <dbReference type="NCBI Taxonomy" id="3127016"/>
    <lineage>
        <taxon>Bacteria</taxon>
        <taxon>Bacillati</taxon>
        <taxon>Candidatus Dormiibacterota</taxon>
        <taxon>Candidatus Dormibacteria</taxon>
        <taxon>Candidatus Dormibacterales</taxon>
        <taxon>Candidatus Dormibacteraceae</taxon>
        <taxon>Candidatus Nephthysia</taxon>
    </lineage>
</organism>
<dbReference type="Gene3D" id="3.20.20.300">
    <property type="entry name" value="Glycoside hydrolase, family 3, N-terminal domain"/>
    <property type="match status" value="1"/>
</dbReference>
<dbReference type="Pfam" id="PF01915">
    <property type="entry name" value="Glyco_hydro_3_C"/>
    <property type="match status" value="1"/>
</dbReference>
<dbReference type="PRINTS" id="PR00133">
    <property type="entry name" value="GLHYDRLASE3"/>
</dbReference>
<dbReference type="SMART" id="SM00758">
    <property type="entry name" value="PA14"/>
    <property type="match status" value="1"/>
</dbReference>
<evidence type="ECO:0000313" key="7">
    <source>
        <dbReference type="Proteomes" id="UP000612893"/>
    </source>
</evidence>
<evidence type="ECO:0000256" key="2">
    <source>
        <dbReference type="ARBA" id="ARBA00022801"/>
    </source>
</evidence>
<feature type="region of interest" description="Disordered" evidence="4">
    <location>
        <begin position="47"/>
        <end position="72"/>
    </location>
</feature>
<evidence type="ECO:0000256" key="1">
    <source>
        <dbReference type="ARBA" id="ARBA00005336"/>
    </source>
</evidence>
<dbReference type="Proteomes" id="UP000612893">
    <property type="component" value="Unassembled WGS sequence"/>
</dbReference>
<evidence type="ECO:0000259" key="5">
    <source>
        <dbReference type="PROSITE" id="PS51820"/>
    </source>
</evidence>
<dbReference type="PANTHER" id="PTHR42715:SF3">
    <property type="entry name" value="BETA-GLUCOSIDASE B-RELATED"/>
    <property type="match status" value="1"/>
</dbReference>
<dbReference type="RefSeq" id="WP_338204180.1">
    <property type="nucleotide sequence ID" value="NZ_JAEKNR010000200.1"/>
</dbReference>
<evidence type="ECO:0000256" key="3">
    <source>
        <dbReference type="RuleBase" id="RU361161"/>
    </source>
</evidence>
<dbReference type="Gene3D" id="2.60.40.10">
    <property type="entry name" value="Immunoglobulins"/>
    <property type="match status" value="1"/>
</dbReference>
<dbReference type="InterPro" id="IPR017853">
    <property type="entry name" value="GH"/>
</dbReference>
<dbReference type="Gene3D" id="3.40.50.1700">
    <property type="entry name" value="Glycoside hydrolase family 3 C-terminal domain"/>
    <property type="match status" value="1"/>
</dbReference>
<protein>
    <submittedName>
        <fullName evidence="6">Glycoside hydrolase family 3 C-terminal domain-containing protein</fullName>
    </submittedName>
</protein>
<dbReference type="SUPFAM" id="SSF56988">
    <property type="entry name" value="Anthrax protective antigen"/>
    <property type="match status" value="1"/>
</dbReference>